<evidence type="ECO:0000313" key="3">
    <source>
        <dbReference type="Proteomes" id="UP000245474"/>
    </source>
</evidence>
<dbReference type="OrthoDB" id="9788660at2"/>
<proteinExistence type="predicted"/>
<dbReference type="SUPFAM" id="SSF53335">
    <property type="entry name" value="S-adenosyl-L-methionine-dependent methyltransferases"/>
    <property type="match status" value="1"/>
</dbReference>
<dbReference type="Gene3D" id="3.40.50.150">
    <property type="entry name" value="Vaccinia Virus protein VP39"/>
    <property type="match status" value="1"/>
</dbReference>
<dbReference type="Pfam" id="PF13649">
    <property type="entry name" value="Methyltransf_25"/>
    <property type="match status" value="1"/>
</dbReference>
<keyword evidence="3" id="KW-1185">Reference proteome</keyword>
<keyword evidence="2" id="KW-0808">Transferase</keyword>
<evidence type="ECO:0000313" key="2">
    <source>
        <dbReference type="EMBL" id="PWG63686.1"/>
    </source>
</evidence>
<dbReference type="InterPro" id="IPR041698">
    <property type="entry name" value="Methyltransf_25"/>
</dbReference>
<dbReference type="AlphaFoldDB" id="A0A2U2N3D3"/>
<name>A0A2U2N3D3_9GAMM</name>
<reference evidence="2 3" key="1">
    <citation type="submission" date="2018-05" db="EMBL/GenBank/DDBJ databases">
        <title>Spiribacter halobius sp. nov., a moderately halophilic bacterium isolated from marine solar saltern.</title>
        <authorList>
            <person name="Zheng W.-S."/>
            <person name="Lu D.-C."/>
            <person name="Du Z.-J."/>
        </authorList>
    </citation>
    <scope>NUCLEOTIDE SEQUENCE [LARGE SCALE GENOMIC DNA]</scope>
    <source>
        <strain evidence="2 3">E85</strain>
    </source>
</reference>
<dbReference type="GO" id="GO:0008168">
    <property type="term" value="F:methyltransferase activity"/>
    <property type="evidence" value="ECO:0007669"/>
    <property type="project" value="UniProtKB-KW"/>
</dbReference>
<comment type="caution">
    <text evidence="2">The sequence shown here is derived from an EMBL/GenBank/DDBJ whole genome shotgun (WGS) entry which is preliminary data.</text>
</comment>
<dbReference type="PANTHER" id="PTHR12843">
    <property type="entry name" value="PROTEIN-LYSINE N-METHYLTRANSFERASE METTL10"/>
    <property type="match status" value="1"/>
</dbReference>
<dbReference type="GO" id="GO:0032259">
    <property type="term" value="P:methylation"/>
    <property type="evidence" value="ECO:0007669"/>
    <property type="project" value="UniProtKB-KW"/>
</dbReference>
<sequence>MTEADDRAHWEHIYATRSPEAVSWYQAEPTRSLELIEASGAGPHSALVDVGAGASRLVDCLLARGWQDITVLDFSVTALEAAQCRLGEPAAAVNWLVADVREYRPERPFDLWHDRAVFHFLTDAADREAYRRSLEAALRPGGHVVMATFGPDGPERCSGLPVVRYDAEALTAALGSGFRLLEERAEQHRTPSGVTQAFRYFLLRREGA</sequence>
<evidence type="ECO:0000259" key="1">
    <source>
        <dbReference type="Pfam" id="PF13649"/>
    </source>
</evidence>
<dbReference type="EMBL" id="QFFI01000009">
    <property type="protein sequence ID" value="PWG63686.1"/>
    <property type="molecule type" value="Genomic_DNA"/>
</dbReference>
<keyword evidence="2" id="KW-0489">Methyltransferase</keyword>
<gene>
    <name evidence="2" type="ORF">DEM34_07350</name>
</gene>
<dbReference type="Proteomes" id="UP000245474">
    <property type="component" value="Unassembled WGS sequence"/>
</dbReference>
<organism evidence="2 3">
    <name type="scientific">Sediminicurvatus halobius</name>
    <dbReference type="NCBI Taxonomy" id="2182432"/>
    <lineage>
        <taxon>Bacteria</taxon>
        <taxon>Pseudomonadati</taxon>
        <taxon>Pseudomonadota</taxon>
        <taxon>Gammaproteobacteria</taxon>
        <taxon>Chromatiales</taxon>
        <taxon>Ectothiorhodospiraceae</taxon>
        <taxon>Sediminicurvatus</taxon>
    </lineage>
</organism>
<accession>A0A2U2N3D3</accession>
<dbReference type="InterPro" id="IPR029063">
    <property type="entry name" value="SAM-dependent_MTases_sf"/>
</dbReference>
<dbReference type="PANTHER" id="PTHR12843:SF5">
    <property type="entry name" value="EEF1A LYSINE METHYLTRANSFERASE 2"/>
    <property type="match status" value="1"/>
</dbReference>
<dbReference type="RefSeq" id="WP_109677773.1">
    <property type="nucleotide sequence ID" value="NZ_CP086615.1"/>
</dbReference>
<protein>
    <submittedName>
        <fullName evidence="2">SAM-dependent methyltransferase</fullName>
    </submittedName>
</protein>
<feature type="domain" description="Methyltransferase" evidence="1">
    <location>
        <begin position="48"/>
        <end position="142"/>
    </location>
</feature>